<dbReference type="EMBL" id="CM002922">
    <property type="protein sequence ID" value="KGN66666.1"/>
    <property type="molecule type" value="Genomic_DNA"/>
</dbReference>
<reference evidence="2 3" key="4">
    <citation type="journal article" date="2011" name="BMC Genomics">
        <title>RNA-Seq improves annotation of protein-coding genes in the cucumber genome.</title>
        <authorList>
            <person name="Li Z."/>
            <person name="Zhang Z."/>
            <person name="Yan P."/>
            <person name="Huang S."/>
            <person name="Fei Z."/>
            <person name="Lin K."/>
        </authorList>
    </citation>
    <scope>NUCLEOTIDE SEQUENCE [LARGE SCALE GENOMIC DNA]</scope>
    <source>
        <strain evidence="3">cv. 9930</strain>
    </source>
</reference>
<keyword evidence="3" id="KW-1185">Reference proteome</keyword>
<dbReference type="AlphaFoldDB" id="A0A0A0M363"/>
<proteinExistence type="predicted"/>
<accession>A0A0A0M363</accession>
<reference evidence="2 3" key="2">
    <citation type="journal article" date="2009" name="PLoS ONE">
        <title>An integrated genetic and cytogenetic map of the cucumber genome.</title>
        <authorList>
            <person name="Ren Y."/>
            <person name="Zhang Z."/>
            <person name="Liu J."/>
            <person name="Staub J.E."/>
            <person name="Han Y."/>
            <person name="Cheng Z."/>
            <person name="Li X."/>
            <person name="Lu J."/>
            <person name="Miao H."/>
            <person name="Kang H."/>
            <person name="Xie B."/>
            <person name="Gu X."/>
            <person name="Wang X."/>
            <person name="Du Y."/>
            <person name="Jin W."/>
            <person name="Huang S."/>
        </authorList>
    </citation>
    <scope>NUCLEOTIDE SEQUENCE [LARGE SCALE GENOMIC DNA]</scope>
    <source>
        <strain evidence="3">cv. 9930</strain>
    </source>
</reference>
<feature type="region of interest" description="Disordered" evidence="1">
    <location>
        <begin position="1"/>
        <end position="22"/>
    </location>
</feature>
<protein>
    <submittedName>
        <fullName evidence="2">Uncharacterized protein</fullName>
    </submittedName>
</protein>
<evidence type="ECO:0000313" key="2">
    <source>
        <dbReference type="EMBL" id="KGN66666.1"/>
    </source>
</evidence>
<organism evidence="2 3">
    <name type="scientific">Cucumis sativus</name>
    <name type="common">Cucumber</name>
    <dbReference type="NCBI Taxonomy" id="3659"/>
    <lineage>
        <taxon>Eukaryota</taxon>
        <taxon>Viridiplantae</taxon>
        <taxon>Streptophyta</taxon>
        <taxon>Embryophyta</taxon>
        <taxon>Tracheophyta</taxon>
        <taxon>Spermatophyta</taxon>
        <taxon>Magnoliopsida</taxon>
        <taxon>eudicotyledons</taxon>
        <taxon>Gunneridae</taxon>
        <taxon>Pentapetalae</taxon>
        <taxon>rosids</taxon>
        <taxon>fabids</taxon>
        <taxon>Cucurbitales</taxon>
        <taxon>Cucurbitaceae</taxon>
        <taxon>Benincaseae</taxon>
        <taxon>Cucumis</taxon>
    </lineage>
</organism>
<gene>
    <name evidence="2" type="ORF">Csa_1G655940</name>
</gene>
<dbReference type="Gramene" id="KGN66666">
    <property type="protein sequence ID" value="KGN66666"/>
    <property type="gene ID" value="Csa_1G655940"/>
</dbReference>
<reference evidence="2 3" key="3">
    <citation type="journal article" date="2010" name="BMC Genomics">
        <title>Transcriptome sequencing and comparative analysis of cucumber flowers with different sex types.</title>
        <authorList>
            <person name="Guo S."/>
            <person name="Zheng Y."/>
            <person name="Joung J.G."/>
            <person name="Liu S."/>
            <person name="Zhang Z."/>
            <person name="Crasta O.R."/>
            <person name="Sobral B.W."/>
            <person name="Xu Y."/>
            <person name="Huang S."/>
            <person name="Fei Z."/>
        </authorList>
    </citation>
    <scope>NUCLEOTIDE SEQUENCE [LARGE SCALE GENOMIC DNA]</scope>
    <source>
        <strain evidence="3">cv. 9930</strain>
    </source>
</reference>
<reference evidence="2 3" key="1">
    <citation type="journal article" date="2009" name="Nat. Genet.">
        <title>The genome of the cucumber, Cucumis sativus L.</title>
        <authorList>
            <person name="Huang S."/>
            <person name="Li R."/>
            <person name="Zhang Z."/>
            <person name="Li L."/>
            <person name="Gu X."/>
            <person name="Fan W."/>
            <person name="Lucas W.J."/>
            <person name="Wang X."/>
            <person name="Xie B."/>
            <person name="Ni P."/>
            <person name="Ren Y."/>
            <person name="Zhu H."/>
            <person name="Li J."/>
            <person name="Lin K."/>
            <person name="Jin W."/>
            <person name="Fei Z."/>
            <person name="Li G."/>
            <person name="Staub J."/>
            <person name="Kilian A."/>
            <person name="van der Vossen E.A."/>
            <person name="Wu Y."/>
            <person name="Guo J."/>
            <person name="He J."/>
            <person name="Jia Z."/>
            <person name="Ren Y."/>
            <person name="Tian G."/>
            <person name="Lu Y."/>
            <person name="Ruan J."/>
            <person name="Qian W."/>
            <person name="Wang M."/>
            <person name="Huang Q."/>
            <person name="Li B."/>
            <person name="Xuan Z."/>
            <person name="Cao J."/>
            <person name="Asan"/>
            <person name="Wu Z."/>
            <person name="Zhang J."/>
            <person name="Cai Q."/>
            <person name="Bai Y."/>
            <person name="Zhao B."/>
            <person name="Han Y."/>
            <person name="Li Y."/>
            <person name="Li X."/>
            <person name="Wang S."/>
            <person name="Shi Q."/>
            <person name="Liu S."/>
            <person name="Cho W.K."/>
            <person name="Kim J.Y."/>
            <person name="Xu Y."/>
            <person name="Heller-Uszynska K."/>
            <person name="Miao H."/>
            <person name="Cheng Z."/>
            <person name="Zhang S."/>
            <person name="Wu J."/>
            <person name="Yang Y."/>
            <person name="Kang H."/>
            <person name="Li M."/>
            <person name="Liang H."/>
            <person name="Ren X."/>
            <person name="Shi Z."/>
            <person name="Wen M."/>
            <person name="Jian M."/>
            <person name="Yang H."/>
            <person name="Zhang G."/>
            <person name="Yang Z."/>
            <person name="Chen R."/>
            <person name="Liu S."/>
            <person name="Li J."/>
            <person name="Ma L."/>
            <person name="Liu H."/>
            <person name="Zhou Y."/>
            <person name="Zhao J."/>
            <person name="Fang X."/>
            <person name="Li G."/>
            <person name="Fang L."/>
            <person name="Li Y."/>
            <person name="Liu D."/>
            <person name="Zheng H."/>
            <person name="Zhang Y."/>
            <person name="Qin N."/>
            <person name="Li Z."/>
            <person name="Yang G."/>
            <person name="Yang S."/>
            <person name="Bolund L."/>
            <person name="Kristiansen K."/>
            <person name="Zheng H."/>
            <person name="Li S."/>
            <person name="Zhang X."/>
            <person name="Yang H."/>
            <person name="Wang J."/>
            <person name="Sun R."/>
            <person name="Zhang B."/>
            <person name="Jiang S."/>
            <person name="Wang J."/>
            <person name="Du Y."/>
            <person name="Li S."/>
        </authorList>
    </citation>
    <scope>NUCLEOTIDE SEQUENCE [LARGE SCALE GENOMIC DNA]</scope>
    <source>
        <strain evidence="3">cv. 9930</strain>
    </source>
</reference>
<name>A0A0A0M363_CUCSA</name>
<sequence>MSTPSTSHTAEHPVSSTFPIKASNDSVSSQIKGCFTSILLKKASKTPNGEFVRTYVSP</sequence>
<evidence type="ECO:0000313" key="3">
    <source>
        <dbReference type="Proteomes" id="UP000029981"/>
    </source>
</evidence>
<evidence type="ECO:0000256" key="1">
    <source>
        <dbReference type="SAM" id="MobiDB-lite"/>
    </source>
</evidence>
<dbReference type="Proteomes" id="UP000029981">
    <property type="component" value="Chromosome 1"/>
</dbReference>